<dbReference type="OrthoDB" id="18797at2759"/>
<evidence type="ECO:0000313" key="3">
    <source>
        <dbReference type="Proteomes" id="UP000271098"/>
    </source>
</evidence>
<protein>
    <submittedName>
        <fullName evidence="4">Zinc-hook domain-containing protein</fullName>
    </submittedName>
</protein>
<evidence type="ECO:0000313" key="2">
    <source>
        <dbReference type="EMBL" id="VDN27350.1"/>
    </source>
</evidence>
<sequence length="331" mass="37959">MKKFEEELNSLLGKHRNSIASILGAEGHEFPISERLAIHARKVARDRTAAEELFKMHENELCRAQHALSQSSREVDRVTEQAATYKRRISKVVLSENDVERRLNEVRTLLKKSQQDLGVIDGCKFLYQEWEEEVVMKNCCPLCGRTGKSGDDWDCKSLAEKVVLSENDVERRLNEVRTLLKKSQQDLGVIDGCKFLYQEWEEEVVMKNCCPLCGRTGKSGDDWDCKSLAEKVLQFQNIFAVNFLKTQVGDVDESLRQRWDDLSAELSRNELNELKERRAAFGQKVAQHDSTKKSLDGKKAELECCEKDLLELNEQKPLAEQQLQVSFSDDS</sequence>
<feature type="coiled-coil region" evidence="1">
    <location>
        <begin position="264"/>
        <end position="322"/>
    </location>
</feature>
<reference evidence="4" key="1">
    <citation type="submission" date="2016-06" db="UniProtKB">
        <authorList>
            <consortium name="WormBaseParasite"/>
        </authorList>
    </citation>
    <scope>IDENTIFICATION</scope>
</reference>
<gene>
    <name evidence="2" type="ORF">GPUH_LOCUS16152</name>
</gene>
<dbReference type="WBParaSite" id="GPUH_0001617401-mRNA-1">
    <property type="protein sequence ID" value="GPUH_0001617401-mRNA-1"/>
    <property type="gene ID" value="GPUH_0001617401"/>
</dbReference>
<feature type="coiled-coil region" evidence="1">
    <location>
        <begin position="68"/>
        <end position="116"/>
    </location>
</feature>
<reference evidence="2 3" key="2">
    <citation type="submission" date="2018-11" db="EMBL/GenBank/DDBJ databases">
        <authorList>
            <consortium name="Pathogen Informatics"/>
        </authorList>
    </citation>
    <scope>NUCLEOTIDE SEQUENCE [LARGE SCALE GENOMIC DNA]</scope>
</reference>
<evidence type="ECO:0000256" key="1">
    <source>
        <dbReference type="SAM" id="Coils"/>
    </source>
</evidence>
<dbReference type="AlphaFoldDB" id="A0A183E5B1"/>
<accession>A0A183E5B1</accession>
<organism evidence="4">
    <name type="scientific">Gongylonema pulchrum</name>
    <dbReference type="NCBI Taxonomy" id="637853"/>
    <lineage>
        <taxon>Eukaryota</taxon>
        <taxon>Metazoa</taxon>
        <taxon>Ecdysozoa</taxon>
        <taxon>Nematoda</taxon>
        <taxon>Chromadorea</taxon>
        <taxon>Rhabditida</taxon>
        <taxon>Spirurina</taxon>
        <taxon>Spiruromorpha</taxon>
        <taxon>Spiruroidea</taxon>
        <taxon>Gongylonematidae</taxon>
        <taxon>Gongylonema</taxon>
    </lineage>
</organism>
<keyword evidence="1" id="KW-0175">Coiled coil</keyword>
<keyword evidence="3" id="KW-1185">Reference proteome</keyword>
<dbReference type="EMBL" id="UYRT01083358">
    <property type="protein sequence ID" value="VDN27350.1"/>
    <property type="molecule type" value="Genomic_DNA"/>
</dbReference>
<evidence type="ECO:0000313" key="4">
    <source>
        <dbReference type="WBParaSite" id="GPUH_0001617401-mRNA-1"/>
    </source>
</evidence>
<name>A0A183E5B1_9BILA</name>
<dbReference type="Proteomes" id="UP000271098">
    <property type="component" value="Unassembled WGS sequence"/>
</dbReference>
<proteinExistence type="predicted"/>